<dbReference type="AlphaFoldDB" id="A0A5J4FUP0"/>
<evidence type="ECO:0000313" key="1">
    <source>
        <dbReference type="EMBL" id="GEQ85553.1"/>
    </source>
</evidence>
<evidence type="ECO:0000313" key="2">
    <source>
        <dbReference type="Proteomes" id="UP000326994"/>
    </source>
</evidence>
<proteinExistence type="predicted"/>
<sequence length="413" mass="47981">MKKLKEAGLFGSGLVPVSGSLAQRYNDCLAMLGVSPTSLLYFSIDAMGWSPEISEEKNENFYLNVGDANPNAIIISPEQKGKPVFMPSHSFDRDLMHAIFTAYNKQIRDITKDSAIVVHLDQHIDAFYSPFDLLKYKHISVSFSLLNDLTKHQKEQQQLVKKFNDGNNFIDREIHHQLLNSAKNYGDLRIRKLDFEPLSLNVSSFYTRAFGGVFLLRDFIKDVMVFEDIEMFKKAIKDTDHDVMLFHKDHDELVDLLKDHLIAEIDLKAAINDERYQRIKKNVFAGKLKTPEHGIDEILENQFLFKKYLNELDIDTRKEIMGVELYLDKLALSNQTKREDIVSNAYFKALHKPHSSLELEHQELIWKLLSKIAPLDILHLYWYDKAQFYKAYLKWNASHQDWAIKIINNAIKN</sequence>
<dbReference type="RefSeq" id="WP_151893464.1">
    <property type="nucleotide sequence ID" value="NZ_BKCF01000001.1"/>
</dbReference>
<organism evidence="1 2">
    <name type="scientific">Patiriisocius marinistellae</name>
    <dbReference type="NCBI Taxonomy" id="2494560"/>
    <lineage>
        <taxon>Bacteria</taxon>
        <taxon>Pseudomonadati</taxon>
        <taxon>Bacteroidota</taxon>
        <taxon>Flavobacteriia</taxon>
        <taxon>Flavobacteriales</taxon>
        <taxon>Flavobacteriaceae</taxon>
        <taxon>Patiriisocius</taxon>
    </lineage>
</organism>
<dbReference type="OrthoDB" id="8430253at2"/>
<comment type="caution">
    <text evidence="1">The sequence shown here is derived from an EMBL/GenBank/DDBJ whole genome shotgun (WGS) entry which is preliminary data.</text>
</comment>
<dbReference type="InterPro" id="IPR046578">
    <property type="entry name" value="DUF6638"/>
</dbReference>
<keyword evidence="2" id="KW-1185">Reference proteome</keyword>
<accession>A0A5J4FUP0</accession>
<gene>
    <name evidence="1" type="ORF">ULMS_10610</name>
</gene>
<dbReference type="EMBL" id="BKCF01000001">
    <property type="protein sequence ID" value="GEQ85553.1"/>
    <property type="molecule type" value="Genomic_DNA"/>
</dbReference>
<dbReference type="Pfam" id="PF20343">
    <property type="entry name" value="DUF6638"/>
    <property type="match status" value="1"/>
</dbReference>
<name>A0A5J4FUP0_9FLAO</name>
<reference evidence="1 2" key="1">
    <citation type="submission" date="2019-08" db="EMBL/GenBank/DDBJ databases">
        <title>Ulvibacter marinistellae sp. nov., isolated from a starfish, Patiria pectinifera.</title>
        <authorList>
            <person name="Kawano K."/>
            <person name="Ushijima N."/>
            <person name="Kihara M."/>
            <person name="Itoh H."/>
        </authorList>
    </citation>
    <scope>NUCLEOTIDE SEQUENCE [LARGE SCALE GENOMIC DNA]</scope>
    <source>
        <strain evidence="1 2">KK4</strain>
    </source>
</reference>
<protein>
    <submittedName>
        <fullName evidence="1">Uncharacterized protein</fullName>
    </submittedName>
</protein>
<dbReference type="Proteomes" id="UP000326994">
    <property type="component" value="Unassembled WGS sequence"/>
</dbReference>